<accession>A0A168N4C2</accession>
<reference evidence="2 3" key="1">
    <citation type="submission" date="2016-03" db="EMBL/GenBank/DDBJ databases">
        <title>Draft genome sequence of Paenibacillus glacialis DSM 22343.</title>
        <authorList>
            <person name="Shin S.-K."/>
            <person name="Yi H."/>
        </authorList>
    </citation>
    <scope>NUCLEOTIDE SEQUENCE [LARGE SCALE GENOMIC DNA]</scope>
    <source>
        <strain evidence="2 3">DSM 22343</strain>
    </source>
</reference>
<dbReference type="InterPro" id="IPR019405">
    <property type="entry name" value="Lactonase_7-beta_prop"/>
</dbReference>
<keyword evidence="3" id="KW-1185">Reference proteome</keyword>
<evidence type="ECO:0000256" key="1">
    <source>
        <dbReference type="ARBA" id="ARBA00005564"/>
    </source>
</evidence>
<dbReference type="GO" id="GO:0017057">
    <property type="term" value="F:6-phosphogluconolactonase activity"/>
    <property type="evidence" value="ECO:0007669"/>
    <property type="project" value="TreeGrafter"/>
</dbReference>
<dbReference type="EMBL" id="LVJH01000003">
    <property type="protein sequence ID" value="OAB45375.1"/>
    <property type="molecule type" value="Genomic_DNA"/>
</dbReference>
<dbReference type="RefSeq" id="WP_068528891.1">
    <property type="nucleotide sequence ID" value="NZ_LVJH01000003.1"/>
</dbReference>
<dbReference type="Gene3D" id="2.130.10.10">
    <property type="entry name" value="YVTN repeat-like/Quinoprotein amine dehydrogenase"/>
    <property type="match status" value="1"/>
</dbReference>
<dbReference type="InterPro" id="IPR011048">
    <property type="entry name" value="Haem_d1_sf"/>
</dbReference>
<evidence type="ECO:0000313" key="3">
    <source>
        <dbReference type="Proteomes" id="UP000076967"/>
    </source>
</evidence>
<comment type="similarity">
    <text evidence="1">Belongs to the cycloisomerase 2 family.</text>
</comment>
<dbReference type="OrthoDB" id="9790815at2"/>
<comment type="caution">
    <text evidence="2">The sequence shown here is derived from an EMBL/GenBank/DDBJ whole genome shotgun (WGS) entry which is preliminary data.</text>
</comment>
<dbReference type="SUPFAM" id="SSF51004">
    <property type="entry name" value="C-terminal (heme d1) domain of cytochrome cd1-nitrite reductase"/>
    <property type="match status" value="1"/>
</dbReference>
<dbReference type="STRING" id="494026.PGLA_03745"/>
<organism evidence="2 3">
    <name type="scientific">Paenibacillus glacialis</name>
    <dbReference type="NCBI Taxonomy" id="494026"/>
    <lineage>
        <taxon>Bacteria</taxon>
        <taxon>Bacillati</taxon>
        <taxon>Bacillota</taxon>
        <taxon>Bacilli</taxon>
        <taxon>Bacillales</taxon>
        <taxon>Paenibacillaceae</taxon>
        <taxon>Paenibacillus</taxon>
    </lineage>
</organism>
<name>A0A168N4C2_9BACL</name>
<dbReference type="PANTHER" id="PTHR30344:SF1">
    <property type="entry name" value="6-PHOSPHOGLUCONOLACTONASE"/>
    <property type="match status" value="1"/>
</dbReference>
<dbReference type="InterPro" id="IPR015943">
    <property type="entry name" value="WD40/YVTN_repeat-like_dom_sf"/>
</dbReference>
<evidence type="ECO:0000313" key="2">
    <source>
        <dbReference type="EMBL" id="OAB45375.1"/>
    </source>
</evidence>
<protein>
    <submittedName>
        <fullName evidence="2">6-phosphogluconolactonase</fullName>
    </submittedName>
</protein>
<proteinExistence type="inferred from homology"/>
<sequence length="351" mass="38766">MNTQNEIVFFTGTQTKDTEKGIFRCTLNPLDGSMRIVSSTDGIENSTYLVVNSIGDRLYAVSEKSDGEVFVYVIDNKTGELHLLDRKPTQGADPCYISLSSDGQFVFVSNYSGGNVNVFRIGDNGTLEEKSCMITHSGHSVNPDRQESPHPHSIFPDPSGKFVLVCDLGIDQVVVYRLEEGELVKHHEVDLPPGAGPRHFDFHPTGKWAYCANELNNEITVFTYDDKTADLHTIQSISTLPDDYNEGVSYPADIHVSSCGRFLYASNRGHDSIVQYDIDLDTGNLTAVDWQSTQGEYPRNFTIVEGGYVLVANHKTGNVVSYFMDSETGRLTATGCELELPIPMCVQPLSV</sequence>
<dbReference type="Pfam" id="PF10282">
    <property type="entry name" value="Lactonase"/>
    <property type="match status" value="1"/>
</dbReference>
<dbReference type="Proteomes" id="UP000076967">
    <property type="component" value="Unassembled WGS sequence"/>
</dbReference>
<gene>
    <name evidence="2" type="ORF">PGLA_03745</name>
</gene>
<dbReference type="PANTHER" id="PTHR30344">
    <property type="entry name" value="6-PHOSPHOGLUCONOLACTONASE-RELATED"/>
    <property type="match status" value="1"/>
</dbReference>
<dbReference type="InterPro" id="IPR050282">
    <property type="entry name" value="Cycloisomerase_2"/>
</dbReference>
<dbReference type="AlphaFoldDB" id="A0A168N4C2"/>